<keyword evidence="1" id="KW-0812">Transmembrane</keyword>
<proteinExistence type="predicted"/>
<feature type="transmembrane region" description="Helical" evidence="1">
    <location>
        <begin position="110"/>
        <end position="127"/>
    </location>
</feature>
<protein>
    <submittedName>
        <fullName evidence="2">Uncharacterized protein</fullName>
    </submittedName>
</protein>
<dbReference type="EMBL" id="QYRT01000001">
    <property type="protein sequence ID" value="TIH40933.1"/>
    <property type="molecule type" value="Genomic_DNA"/>
</dbReference>
<name>A0A4T2C8Z2_9MICO</name>
<evidence type="ECO:0000313" key="2">
    <source>
        <dbReference type="EMBL" id="TIH40933.1"/>
    </source>
</evidence>
<keyword evidence="3" id="KW-1185">Reference proteome</keyword>
<dbReference type="AlphaFoldDB" id="A0A4T2C8Z2"/>
<comment type="caution">
    <text evidence="2">The sequence shown here is derived from an EMBL/GenBank/DDBJ whole genome shotgun (WGS) entry which is preliminary data.</text>
</comment>
<feature type="transmembrane region" description="Helical" evidence="1">
    <location>
        <begin position="31"/>
        <end position="54"/>
    </location>
</feature>
<dbReference type="Proteomes" id="UP000306192">
    <property type="component" value="Unassembled WGS sequence"/>
</dbReference>
<accession>A0A4T2C8Z2</accession>
<gene>
    <name evidence="2" type="ORF">D4765_00570</name>
</gene>
<evidence type="ECO:0000313" key="3">
    <source>
        <dbReference type="Proteomes" id="UP000306192"/>
    </source>
</evidence>
<feature type="transmembrane region" description="Helical" evidence="1">
    <location>
        <begin position="86"/>
        <end position="104"/>
    </location>
</feature>
<sequence>MRERADVNEERIQMVDNIVVRSPGAPLPKPLAGLATVLMWAVGIVLWSIAHLIVDPRAGAFAVDTALVLVAVGFALLFVDYTRTAVRAMLFGLVGIALFALVDFADLTVFVYMLRIIVPLFALMMPVNRIANGFRIFA</sequence>
<reference evidence="2 3" key="1">
    <citation type="journal article" date="2019" name="Microorganisms">
        <title>Systematic Affiliation and Genome Analysis of Subtercola vilae DB165(T) with Particular Emphasis on Cold Adaptation of an Isolate from a High-Altitude Cold Volcano Lake.</title>
        <authorList>
            <person name="Villalobos A.S."/>
            <person name="Wiese J."/>
            <person name="Imhoff J.F."/>
            <person name="Dorador C."/>
            <person name="Keller A."/>
            <person name="Hentschel U."/>
        </authorList>
    </citation>
    <scope>NUCLEOTIDE SEQUENCE [LARGE SCALE GENOMIC DNA]</scope>
    <source>
        <strain evidence="2 3">DB165</strain>
    </source>
</reference>
<keyword evidence="1" id="KW-1133">Transmembrane helix</keyword>
<organism evidence="2 3">
    <name type="scientific">Subtercola vilae</name>
    <dbReference type="NCBI Taxonomy" id="2056433"/>
    <lineage>
        <taxon>Bacteria</taxon>
        <taxon>Bacillati</taxon>
        <taxon>Actinomycetota</taxon>
        <taxon>Actinomycetes</taxon>
        <taxon>Micrococcales</taxon>
        <taxon>Microbacteriaceae</taxon>
        <taxon>Subtercola</taxon>
    </lineage>
</organism>
<feature type="transmembrane region" description="Helical" evidence="1">
    <location>
        <begin position="60"/>
        <end position="79"/>
    </location>
</feature>
<keyword evidence="1" id="KW-0472">Membrane</keyword>
<evidence type="ECO:0000256" key="1">
    <source>
        <dbReference type="SAM" id="Phobius"/>
    </source>
</evidence>